<feature type="transmembrane region" description="Helical" evidence="6">
    <location>
        <begin position="381"/>
        <end position="400"/>
    </location>
</feature>
<dbReference type="PANTHER" id="PTHR23513:SF6">
    <property type="entry name" value="MAJOR FACILITATOR SUPERFAMILY ASSOCIATED DOMAIN-CONTAINING PROTEIN"/>
    <property type="match status" value="1"/>
</dbReference>
<evidence type="ECO:0000313" key="8">
    <source>
        <dbReference type="Proteomes" id="UP000061546"/>
    </source>
</evidence>
<feature type="transmembrane region" description="Helical" evidence="6">
    <location>
        <begin position="354"/>
        <end position="375"/>
    </location>
</feature>
<reference evidence="7 8" key="1">
    <citation type="submission" date="2015-08" db="EMBL/GenBank/DDBJ databases">
        <title>Genomic sequence of Lactobacillus heilongjiangensis DSM 28069, isolated from Chinese traditional pickle.</title>
        <authorList>
            <person name="Jiang X."/>
            <person name="Zheng B."/>
            <person name="Cheng H."/>
        </authorList>
    </citation>
    <scope>NUCLEOTIDE SEQUENCE [LARGE SCALE GENOMIC DNA]</scope>
    <source>
        <strain evidence="7 8">DSM 28069</strain>
    </source>
</reference>
<keyword evidence="5 6" id="KW-0472">Membrane</keyword>
<evidence type="ECO:0000256" key="4">
    <source>
        <dbReference type="ARBA" id="ARBA00022989"/>
    </source>
</evidence>
<keyword evidence="3 6" id="KW-0812">Transmembrane</keyword>
<protein>
    <recommendedName>
        <fullName evidence="9">Major facilitator superfamily (MFS) profile domain-containing protein</fullName>
    </recommendedName>
</protein>
<feature type="transmembrane region" description="Helical" evidence="6">
    <location>
        <begin position="102"/>
        <end position="118"/>
    </location>
</feature>
<dbReference type="OrthoDB" id="9775268at2"/>
<feature type="transmembrane region" description="Helical" evidence="6">
    <location>
        <begin position="41"/>
        <end position="57"/>
    </location>
</feature>
<evidence type="ECO:0000256" key="1">
    <source>
        <dbReference type="ARBA" id="ARBA00004651"/>
    </source>
</evidence>
<dbReference type="GO" id="GO:0022857">
    <property type="term" value="F:transmembrane transporter activity"/>
    <property type="evidence" value="ECO:0007669"/>
    <property type="project" value="InterPro"/>
</dbReference>
<feature type="transmembrane region" description="Helical" evidence="6">
    <location>
        <begin position="259"/>
        <end position="279"/>
    </location>
</feature>
<dbReference type="InterPro" id="IPR011701">
    <property type="entry name" value="MFS"/>
</dbReference>
<gene>
    <name evidence="7" type="ORF">JP39_08440</name>
</gene>
<feature type="transmembrane region" description="Helical" evidence="6">
    <location>
        <begin position="291"/>
        <end position="309"/>
    </location>
</feature>
<feature type="transmembrane region" description="Helical" evidence="6">
    <location>
        <begin position="78"/>
        <end position="96"/>
    </location>
</feature>
<feature type="transmembrane region" description="Helical" evidence="6">
    <location>
        <begin position="221"/>
        <end position="247"/>
    </location>
</feature>
<dbReference type="SUPFAM" id="SSF103473">
    <property type="entry name" value="MFS general substrate transporter"/>
    <property type="match status" value="1"/>
</dbReference>
<evidence type="ECO:0000256" key="3">
    <source>
        <dbReference type="ARBA" id="ARBA00022692"/>
    </source>
</evidence>
<proteinExistence type="predicted"/>
<accession>A0A0K2LDW4</accession>
<dbReference type="RefSeq" id="WP_041500501.1">
    <property type="nucleotide sequence ID" value="NZ_BJDV01000002.1"/>
</dbReference>
<keyword evidence="2" id="KW-1003">Cell membrane</keyword>
<name>A0A0K2LDW4_9LACO</name>
<dbReference type="InterPro" id="IPR036259">
    <property type="entry name" value="MFS_trans_sf"/>
</dbReference>
<feature type="transmembrane region" description="Helical" evidence="6">
    <location>
        <begin position="145"/>
        <end position="165"/>
    </location>
</feature>
<dbReference type="Pfam" id="PF07690">
    <property type="entry name" value="MFS_1"/>
    <property type="match status" value="1"/>
</dbReference>
<feature type="transmembrane region" description="Helical" evidence="6">
    <location>
        <begin position="171"/>
        <end position="190"/>
    </location>
</feature>
<dbReference type="EMBL" id="CP012559">
    <property type="protein sequence ID" value="ALB29378.1"/>
    <property type="molecule type" value="Genomic_DNA"/>
</dbReference>
<evidence type="ECO:0000256" key="5">
    <source>
        <dbReference type="ARBA" id="ARBA00023136"/>
    </source>
</evidence>
<dbReference type="Proteomes" id="UP000061546">
    <property type="component" value="Chromosome"/>
</dbReference>
<evidence type="ECO:0008006" key="9">
    <source>
        <dbReference type="Google" id="ProtNLM"/>
    </source>
</evidence>
<evidence type="ECO:0000256" key="6">
    <source>
        <dbReference type="SAM" id="Phobius"/>
    </source>
</evidence>
<dbReference type="STRING" id="1074467.JP39_08440"/>
<keyword evidence="8" id="KW-1185">Reference proteome</keyword>
<keyword evidence="4 6" id="KW-1133">Transmembrane helix</keyword>
<evidence type="ECO:0000256" key="2">
    <source>
        <dbReference type="ARBA" id="ARBA00022475"/>
    </source>
</evidence>
<evidence type="ECO:0000313" key="7">
    <source>
        <dbReference type="EMBL" id="ALB29378.1"/>
    </source>
</evidence>
<comment type="subcellular location">
    <subcellularLocation>
        <location evidence="1">Cell membrane</location>
        <topology evidence="1">Multi-pass membrane protein</topology>
    </subcellularLocation>
</comment>
<dbReference type="CDD" id="cd06173">
    <property type="entry name" value="MFS_MefA_like"/>
    <property type="match status" value="1"/>
</dbReference>
<dbReference type="PANTHER" id="PTHR23513">
    <property type="entry name" value="INTEGRAL MEMBRANE EFFLUX PROTEIN-RELATED"/>
    <property type="match status" value="1"/>
</dbReference>
<dbReference type="Gene3D" id="1.20.1250.20">
    <property type="entry name" value="MFS general substrate transporter like domains"/>
    <property type="match status" value="1"/>
</dbReference>
<dbReference type="AlphaFoldDB" id="A0A0K2LDW4"/>
<feature type="transmembrane region" description="Helical" evidence="6">
    <location>
        <begin position="7"/>
        <end position="29"/>
    </location>
</feature>
<organism evidence="7 8">
    <name type="scientific">Companilactobacillus heilongjiangensis</name>
    <dbReference type="NCBI Taxonomy" id="1074467"/>
    <lineage>
        <taxon>Bacteria</taxon>
        <taxon>Bacillati</taxon>
        <taxon>Bacillota</taxon>
        <taxon>Bacilli</taxon>
        <taxon>Lactobacillales</taxon>
        <taxon>Lactobacillaceae</taxon>
        <taxon>Companilactobacillus</taxon>
    </lineage>
</organism>
<dbReference type="KEGG" id="lhi:JP39_08440"/>
<feature type="transmembrane region" description="Helical" evidence="6">
    <location>
        <begin position="315"/>
        <end position="333"/>
    </location>
</feature>
<sequence length="411" mass="45788">MDKFKRQIYLATSASFVSGFGNGMFSFAIDLYVLRESSSPLWFAGTQIISPLIAFFLSRKIGTLIDQRSHKTILKWSYLFEFVVTMCYFLLLRLKIAMSMKFLITLVVLVFINIFNLIEQTAYQSSVINLVPEEKIQRLNSLQRLAASCSQIFSPALGAAIYSLLGIYNMVSIRLVTVVVSLLLILGIDFHASVGTTETNEPEVCENHNIKIWEILQKNRVLLYAIVMSVGVNIFLAISNIALPFMMVHVLKFTNGQYGLQQTMVGVGSILAGLILSVVKNIKNPIRMSMLAMLSISFSLMIFGSTGIIKTPHLMNLLIFFIVSVIMGASLVSMEIPMSTYMQSSIPKNIQGRIFSFVFGASQIAMPIGTVIGTALVYKPFVLLIISGILMMVFVIVNYLRNGRVNMKDVL</sequence>
<dbReference type="GO" id="GO:0005886">
    <property type="term" value="C:plasma membrane"/>
    <property type="evidence" value="ECO:0007669"/>
    <property type="project" value="UniProtKB-SubCell"/>
</dbReference>